<dbReference type="EMBL" id="CP002582">
    <property type="protein sequence ID" value="ADZ85574.1"/>
    <property type="molecule type" value="Genomic_DNA"/>
</dbReference>
<proteinExistence type="predicted"/>
<dbReference type="PANTHER" id="PTHR30217">
    <property type="entry name" value="PEPTIDASE U32 FAMILY"/>
    <property type="match status" value="1"/>
</dbReference>
<organism evidence="1 2">
    <name type="scientific">Cellulosilyticum lentocellum (strain ATCC 49066 / DSM 5427 / NCIMB 11756 / RHM5)</name>
    <name type="common">Clostridium lentocellum</name>
    <dbReference type="NCBI Taxonomy" id="642492"/>
    <lineage>
        <taxon>Bacteria</taxon>
        <taxon>Bacillati</taxon>
        <taxon>Bacillota</taxon>
        <taxon>Clostridia</taxon>
        <taxon>Lachnospirales</taxon>
        <taxon>Cellulosilyticaceae</taxon>
        <taxon>Cellulosilyticum</taxon>
    </lineage>
</organism>
<dbReference type="Pfam" id="PF01136">
    <property type="entry name" value="Peptidase_U32"/>
    <property type="match status" value="1"/>
</dbReference>
<accession>F2JJH9</accession>
<dbReference type="RefSeq" id="WP_013658848.1">
    <property type="nucleotide sequence ID" value="NC_015275.1"/>
</dbReference>
<dbReference type="HOGENOM" id="CLU_072025_0_0_9"/>
<dbReference type="Proteomes" id="UP000008467">
    <property type="component" value="Chromosome"/>
</dbReference>
<protein>
    <submittedName>
        <fullName evidence="1">Peptidase U32</fullName>
    </submittedName>
</protein>
<dbReference type="PANTHER" id="PTHR30217:SF10">
    <property type="entry name" value="23S RRNA 5-HYDROXYCYTIDINE C2501 SYNTHASE"/>
    <property type="match status" value="1"/>
</dbReference>
<evidence type="ECO:0000313" key="2">
    <source>
        <dbReference type="Proteomes" id="UP000008467"/>
    </source>
</evidence>
<reference evidence="1 2" key="1">
    <citation type="journal article" date="2011" name="J. Bacteriol.">
        <title>Complete genome sequence of the cellulose-degrading bacterium Cellulosilyticum lentocellum.</title>
        <authorList>
            <consortium name="US DOE Joint Genome Institute"/>
            <person name="Miller D.A."/>
            <person name="Suen G."/>
            <person name="Bruce D."/>
            <person name="Copeland A."/>
            <person name="Cheng J.F."/>
            <person name="Detter C."/>
            <person name="Goodwin L.A."/>
            <person name="Han C.S."/>
            <person name="Hauser L.J."/>
            <person name="Land M.L."/>
            <person name="Lapidus A."/>
            <person name="Lucas S."/>
            <person name="Meincke L."/>
            <person name="Pitluck S."/>
            <person name="Tapia R."/>
            <person name="Teshima H."/>
            <person name="Woyke T."/>
            <person name="Fox B.G."/>
            <person name="Angert E.R."/>
            <person name="Currie C.R."/>
        </authorList>
    </citation>
    <scope>NUCLEOTIDE SEQUENCE [LARGE SCALE GENOMIC DNA]</scope>
    <source>
        <strain evidence="2">ATCC 49066 / DSM 5427 / NCIMB 11756 / RHM5</strain>
    </source>
</reference>
<name>F2JJH9_CELLD</name>
<dbReference type="AlphaFoldDB" id="F2JJH9"/>
<dbReference type="STRING" id="642492.Clole_3895"/>
<dbReference type="InterPro" id="IPR001539">
    <property type="entry name" value="Peptidase_U32"/>
</dbReference>
<dbReference type="KEGG" id="cle:Clole_3895"/>
<gene>
    <name evidence="1" type="ordered locus">Clole_3895</name>
</gene>
<keyword evidence="2" id="KW-1185">Reference proteome</keyword>
<sequence length="318" mass="36263">MKVLAPLNNLEHIDDYIEAGAGEFYIGFFDKEWSDTFGDFADINRMSGFKEISNPYDLDTVLQIVKAIKAKGKEVYITFNSSIYSDEQLAFMKRYFEHVKEAGVDGVIVSCIEQVILAREIGVPSVISTISGVYNKDIAIFYQEKGTKRIILPRDLAIAEIEAIKKAAPEAEYEIFMMRNGCSFSDSNCLGLHRKERCSICSSIKHAGKELRLKNNDFHSKNTAELNDMIYNNSFHNYACGLCGIYDFVEMGIAACKIVGRSDEWQYICKDIKIIKDNIDLAKRCGSKEEYLDKMHFPEDRVMMCKLGLSCYYPEVRF</sequence>
<dbReference type="eggNOG" id="COG0826">
    <property type="taxonomic scope" value="Bacteria"/>
</dbReference>
<evidence type="ECO:0000313" key="1">
    <source>
        <dbReference type="EMBL" id="ADZ85574.1"/>
    </source>
</evidence>
<dbReference type="InterPro" id="IPR051454">
    <property type="entry name" value="RNA/ubiquinone_mod_enzymes"/>
</dbReference>